<dbReference type="RefSeq" id="WP_020817859.1">
    <property type="nucleotide sequence ID" value="NZ_JANF02000018.1"/>
</dbReference>
<organism evidence="1 2">
    <name type="scientific">Sphingobium indicum F2</name>
    <dbReference type="NCBI Taxonomy" id="1450518"/>
    <lineage>
        <taxon>Bacteria</taxon>
        <taxon>Pseudomonadati</taxon>
        <taxon>Pseudomonadota</taxon>
        <taxon>Alphaproteobacteria</taxon>
        <taxon>Sphingomonadales</taxon>
        <taxon>Sphingomonadaceae</taxon>
        <taxon>Sphingobium</taxon>
    </lineage>
</organism>
<dbReference type="Proteomes" id="UP000028135">
    <property type="component" value="Unassembled WGS sequence"/>
</dbReference>
<protein>
    <submittedName>
        <fullName evidence="1">Uncharacterized protein</fullName>
    </submittedName>
</protein>
<accession>A0A8E0WUA3</accession>
<dbReference type="AlphaFoldDB" id="A0A8E0WUA3"/>
<sequence>MTRILDDSTPIRADVPLSLHPDSLLGIGQALDAEGTLGTSVLAAAREALRSGYDLFGRMNDAELHLQAIADPARRRQQAAERGGRTEFSDNVRMRNGRPTRVVDADEFINAAEKAFDRVAPTIDRRVTELNGYRDTLASRVAAALDHPARKTPEGLALAAEVRAHIKALKKPDERTRFVAQAVDAGDVPTVAAVLHAQPFLSGLEPAAHAMLRARAAAKFAPVDNAQLEATEAAISHVCSSTSALVKRMGDIAALRNAPAAKAAKSLKALEGVGR</sequence>
<evidence type="ECO:0000313" key="2">
    <source>
        <dbReference type="Proteomes" id="UP000028135"/>
    </source>
</evidence>
<proteinExistence type="predicted"/>
<reference evidence="1 2" key="1">
    <citation type="submission" date="2014-05" db="EMBL/GenBank/DDBJ databases">
        <title>Genome Announcement of Sphingobium lucknowense F2.</title>
        <authorList>
            <person name="Lal R."/>
            <person name="Negi V."/>
            <person name="Lata P."/>
            <person name="Sangwan N."/>
            <person name="Gupta S.K."/>
            <person name="Rao D.L.N."/>
            <person name="Das S."/>
        </authorList>
    </citation>
    <scope>NUCLEOTIDE SEQUENCE [LARGE SCALE GENOMIC DNA]</scope>
    <source>
        <strain evidence="1 2">F2</strain>
    </source>
</reference>
<evidence type="ECO:0000313" key="1">
    <source>
        <dbReference type="EMBL" id="KER37541.1"/>
    </source>
</evidence>
<name>A0A8E0WUA3_9SPHN</name>
<dbReference type="EMBL" id="JANF02000018">
    <property type="protein sequence ID" value="KER37541.1"/>
    <property type="molecule type" value="Genomic_DNA"/>
</dbReference>
<gene>
    <name evidence="1" type="ORF">AL00_04815</name>
</gene>
<comment type="caution">
    <text evidence="1">The sequence shown here is derived from an EMBL/GenBank/DDBJ whole genome shotgun (WGS) entry which is preliminary data.</text>
</comment>